<evidence type="ECO:0000259" key="3">
    <source>
        <dbReference type="PROSITE" id="PS51388"/>
    </source>
</evidence>
<dbReference type="Pfam" id="PF01031">
    <property type="entry name" value="Dynamin_M"/>
    <property type="match status" value="1"/>
</dbReference>
<dbReference type="InterPro" id="IPR001401">
    <property type="entry name" value="Dynamin_GTPase"/>
</dbReference>
<dbReference type="CDD" id="cd08771">
    <property type="entry name" value="DLP_1"/>
    <property type="match status" value="1"/>
</dbReference>
<dbReference type="GO" id="GO:0008017">
    <property type="term" value="F:microtubule binding"/>
    <property type="evidence" value="ECO:0007669"/>
    <property type="project" value="TreeGrafter"/>
</dbReference>
<dbReference type="SMART" id="SM00053">
    <property type="entry name" value="DYNc"/>
    <property type="match status" value="1"/>
</dbReference>
<comment type="caution">
    <text evidence="5">The sequence shown here is derived from an EMBL/GenBank/DDBJ whole genome shotgun (WGS) entry which is preliminary data.</text>
</comment>
<dbReference type="GO" id="GO:0016559">
    <property type="term" value="P:peroxisome fission"/>
    <property type="evidence" value="ECO:0007669"/>
    <property type="project" value="TreeGrafter"/>
</dbReference>
<dbReference type="InterPro" id="IPR020850">
    <property type="entry name" value="GED_dom"/>
</dbReference>
<dbReference type="GO" id="GO:0003924">
    <property type="term" value="F:GTPase activity"/>
    <property type="evidence" value="ECO:0007669"/>
    <property type="project" value="InterPro"/>
</dbReference>
<dbReference type="InterPro" id="IPR030381">
    <property type="entry name" value="G_DYNAMIN_dom"/>
</dbReference>
<dbReference type="Pfam" id="PF02212">
    <property type="entry name" value="GED"/>
    <property type="match status" value="1"/>
</dbReference>
<keyword evidence="6" id="KW-1185">Reference proteome</keyword>
<accession>A0A8H3G1R8</accession>
<dbReference type="GO" id="GO:0006897">
    <property type="term" value="P:endocytosis"/>
    <property type="evidence" value="ECO:0007669"/>
    <property type="project" value="TreeGrafter"/>
</dbReference>
<evidence type="ECO:0000313" key="5">
    <source>
        <dbReference type="EMBL" id="CAF9932972.1"/>
    </source>
</evidence>
<gene>
    <name evidence="5" type="ORF">GOMPHAMPRED_007111</name>
</gene>
<dbReference type="GO" id="GO:0016020">
    <property type="term" value="C:membrane"/>
    <property type="evidence" value="ECO:0007669"/>
    <property type="project" value="TreeGrafter"/>
</dbReference>
<evidence type="ECO:0000313" key="6">
    <source>
        <dbReference type="Proteomes" id="UP000664169"/>
    </source>
</evidence>
<dbReference type="GO" id="GO:0000266">
    <property type="term" value="P:mitochondrial fission"/>
    <property type="evidence" value="ECO:0007669"/>
    <property type="project" value="TreeGrafter"/>
</dbReference>
<dbReference type="GO" id="GO:0005739">
    <property type="term" value="C:mitochondrion"/>
    <property type="evidence" value="ECO:0007669"/>
    <property type="project" value="TreeGrafter"/>
</dbReference>
<dbReference type="InterPro" id="IPR000375">
    <property type="entry name" value="Dynamin_stalk"/>
</dbReference>
<name>A0A8H3G1R8_9LECA</name>
<reference evidence="5" key="1">
    <citation type="submission" date="2021-03" db="EMBL/GenBank/DDBJ databases">
        <authorList>
            <person name="Tagirdzhanova G."/>
        </authorList>
    </citation>
    <scope>NUCLEOTIDE SEQUENCE</scope>
</reference>
<dbReference type="OrthoDB" id="415706at2759"/>
<dbReference type="InterPro" id="IPR003130">
    <property type="entry name" value="GED"/>
</dbReference>
<dbReference type="PANTHER" id="PTHR11566:SF215">
    <property type="entry name" value="DYNAMIN GTPASE"/>
    <property type="match status" value="1"/>
</dbReference>
<dbReference type="InterPro" id="IPR022812">
    <property type="entry name" value="Dynamin"/>
</dbReference>
<dbReference type="InterPro" id="IPR027417">
    <property type="entry name" value="P-loop_NTPase"/>
</dbReference>
<proteinExistence type="predicted"/>
<protein>
    <recommendedName>
        <fullName evidence="7">Interferon-induced GTP-binding protein Mx2</fullName>
    </recommendedName>
</protein>
<dbReference type="AlphaFoldDB" id="A0A8H3G1R8"/>
<dbReference type="GO" id="GO:0048312">
    <property type="term" value="P:intracellular distribution of mitochondria"/>
    <property type="evidence" value="ECO:0007669"/>
    <property type="project" value="TreeGrafter"/>
</dbReference>
<dbReference type="Pfam" id="PF00350">
    <property type="entry name" value="Dynamin_N"/>
    <property type="match status" value="1"/>
</dbReference>
<dbReference type="Proteomes" id="UP000664169">
    <property type="component" value="Unassembled WGS sequence"/>
</dbReference>
<dbReference type="PRINTS" id="PR00195">
    <property type="entry name" value="DYNAMIN"/>
</dbReference>
<feature type="domain" description="Dynamin-type G" evidence="4">
    <location>
        <begin position="23"/>
        <end position="309"/>
    </location>
</feature>
<evidence type="ECO:0000259" key="4">
    <source>
        <dbReference type="PROSITE" id="PS51718"/>
    </source>
</evidence>
<evidence type="ECO:0000256" key="1">
    <source>
        <dbReference type="ARBA" id="ARBA00022741"/>
    </source>
</evidence>
<dbReference type="PROSITE" id="PS51388">
    <property type="entry name" value="GED"/>
    <property type="match status" value="1"/>
</dbReference>
<dbReference type="SUPFAM" id="SSF52540">
    <property type="entry name" value="P-loop containing nucleoside triphosphate hydrolases"/>
    <property type="match status" value="1"/>
</dbReference>
<keyword evidence="1" id="KW-0547">Nucleotide-binding</keyword>
<evidence type="ECO:0008006" key="7">
    <source>
        <dbReference type="Google" id="ProtNLM"/>
    </source>
</evidence>
<organism evidence="5 6">
    <name type="scientific">Gomphillus americanus</name>
    <dbReference type="NCBI Taxonomy" id="1940652"/>
    <lineage>
        <taxon>Eukaryota</taxon>
        <taxon>Fungi</taxon>
        <taxon>Dikarya</taxon>
        <taxon>Ascomycota</taxon>
        <taxon>Pezizomycotina</taxon>
        <taxon>Lecanoromycetes</taxon>
        <taxon>OSLEUM clade</taxon>
        <taxon>Ostropomycetidae</taxon>
        <taxon>Ostropales</taxon>
        <taxon>Graphidaceae</taxon>
        <taxon>Gomphilloideae</taxon>
        <taxon>Gomphillus</taxon>
    </lineage>
</organism>
<dbReference type="PROSITE" id="PS51718">
    <property type="entry name" value="G_DYNAMIN_2"/>
    <property type="match status" value="1"/>
</dbReference>
<dbReference type="InterPro" id="IPR045063">
    <property type="entry name" value="Dynamin_N"/>
</dbReference>
<sequence>MNASDARRLEKIDELYRLRLDRQIALPQLIVAGDQSSGKSSVLEALTDGLPFPRDSGLCTRFPTQIVFKRSPSTKVEVSIISAQGEAGTTNFAKKELAALDHDQFLAIISEACACMGVPKPGEQSTGLKSFSMDMLKIELSKPSYEHFSVIDLPGLFRKPTPGQTTAEDIVLVRQMISTYIKNPRSIILAVVPANVDIATQEIIHMAEQADPGRKRTLGVLTKPDLVDSGAEDKVLQLLQHDSSNLGYAIVCNRSQKLLASDTEQRNAHERTFFEIDPWSKIPRDRVGITAVKKLFDNLLRSITRSNFDNVVHDIEVKLQEHLQEIERIGPARNDAASQRMYVLQLVSEYQASINAAIQSSYGYSSCFEDDDLRLSSLIISTSKEFAETMERNGFTRNFRSDHTILLVPDEDDGVESCPDDNCSEEEVDFNPTELNSLELFSHKKPKYLEENILTWIKREYQNYRSFGIGGMSPSLYRTLFKEHTKPWVVLAQQHINKTIVYIHRFLYKLLDCSCRDAAARDRIWERIVPSLLRTYQIAVQQLDFLLEVERDGNLGTLNHYLAENIQKSSEARALHRLRSLGTWKTDGTDGAEAQPLLRLSDVTKVWQSNEDHEIEDIHDTLESYCKVARKRFVDNVYMQVIDCLLITSQKSPLRILSSAWVGTLSDDDLANIAGEKESSRQRRKLLTEEIESLKKGLEILRR</sequence>
<keyword evidence="2" id="KW-0342">GTP-binding</keyword>
<evidence type="ECO:0000256" key="2">
    <source>
        <dbReference type="ARBA" id="ARBA00023134"/>
    </source>
</evidence>
<dbReference type="GO" id="GO:0005874">
    <property type="term" value="C:microtubule"/>
    <property type="evidence" value="ECO:0007669"/>
    <property type="project" value="TreeGrafter"/>
</dbReference>
<dbReference type="EMBL" id="CAJPDQ010000050">
    <property type="protein sequence ID" value="CAF9932972.1"/>
    <property type="molecule type" value="Genomic_DNA"/>
</dbReference>
<dbReference type="PANTHER" id="PTHR11566">
    <property type="entry name" value="DYNAMIN"/>
    <property type="match status" value="1"/>
</dbReference>
<feature type="domain" description="GED" evidence="3">
    <location>
        <begin position="615"/>
        <end position="703"/>
    </location>
</feature>
<dbReference type="Gene3D" id="3.40.50.300">
    <property type="entry name" value="P-loop containing nucleotide triphosphate hydrolases"/>
    <property type="match status" value="1"/>
</dbReference>
<dbReference type="GO" id="GO:0005525">
    <property type="term" value="F:GTP binding"/>
    <property type="evidence" value="ECO:0007669"/>
    <property type="project" value="InterPro"/>
</dbReference>